<feature type="transmembrane region" description="Helical" evidence="2">
    <location>
        <begin position="271"/>
        <end position="292"/>
    </location>
</feature>
<dbReference type="EMBL" id="JANFLP010000008">
    <property type="protein sequence ID" value="MCQ1950192.1"/>
    <property type="molecule type" value="Genomic_DNA"/>
</dbReference>
<feature type="transmembrane region" description="Helical" evidence="2">
    <location>
        <begin position="483"/>
        <end position="502"/>
    </location>
</feature>
<keyword evidence="2" id="KW-1133">Transmembrane helix</keyword>
<keyword evidence="4" id="KW-1185">Reference proteome</keyword>
<feature type="transmembrane region" description="Helical" evidence="2">
    <location>
        <begin position="151"/>
        <end position="171"/>
    </location>
</feature>
<sequence>MPAAAGLVLCGLILWALLTNVVFPHYGASQYRTGWALLAAAVVPGLMTGLYWLLRRTAAAAARHRPWTYLPWAAVWALLLWIQMRVAYAVRLPPDWDAYAVADAAAGLAGKTIDSVPPYFETNPNNLLLMLLIAAYYELALSLGFQDLGMITAFLNGSVLFAGTVLTYCAVRMLGGRIAAAVSLVPTTVFLVLSPWAGVLYSDTVGVLFTVLILCLLLVSRRSASLTVRVPLWILAGAVAAVGYGIKPTVLICLVAAGITAVCLLAGRKDTLVLLLAVVIVGGSFFIGNRLIAGFEQRSPVIAFDVQDNPHAMNMGHFLKVGARSTEGPHGPYYGAYNEDDYQSTVAITGEEEKFRQGVQAYQNRVSAMGPGGYVAFLHHKLAWITGDGSFFSFGEGRMTGENFLSSRPADQGIQDLFGNTRPNFQWMLSIWQGTWFATLALVSVPLFLRTPRLLRPELSAMRIALFGLLLFLLLFEARARFLYLYAPYFIVLASLSFSAVMERLPGSGSEPRRGPVTATIASDGTAGARRSD</sequence>
<evidence type="ECO:0000313" key="4">
    <source>
        <dbReference type="Proteomes" id="UP001206924"/>
    </source>
</evidence>
<dbReference type="Proteomes" id="UP001206924">
    <property type="component" value="Unassembled WGS sequence"/>
</dbReference>
<organism evidence="3 4">
    <name type="scientific">Arthrobacter jinronghuae</name>
    <dbReference type="NCBI Taxonomy" id="2964609"/>
    <lineage>
        <taxon>Bacteria</taxon>
        <taxon>Bacillati</taxon>
        <taxon>Actinomycetota</taxon>
        <taxon>Actinomycetes</taxon>
        <taxon>Micrococcales</taxon>
        <taxon>Micrococcaceae</taxon>
        <taxon>Arthrobacter</taxon>
    </lineage>
</organism>
<feature type="transmembrane region" description="Helical" evidence="2">
    <location>
        <begin position="460"/>
        <end position="476"/>
    </location>
</feature>
<gene>
    <name evidence="3" type="ORF">NNX28_09645</name>
</gene>
<protein>
    <recommendedName>
        <fullName evidence="5">Glycosyltransferase RgtA/B/C/D-like domain-containing protein</fullName>
    </recommendedName>
</protein>
<feature type="transmembrane region" description="Helical" evidence="2">
    <location>
        <begin position="66"/>
        <end position="84"/>
    </location>
</feature>
<keyword evidence="2" id="KW-0472">Membrane</keyword>
<feature type="transmembrane region" description="Helical" evidence="2">
    <location>
        <begin position="232"/>
        <end position="259"/>
    </location>
</feature>
<keyword evidence="2" id="KW-0812">Transmembrane</keyword>
<proteinExistence type="predicted"/>
<evidence type="ECO:0000256" key="1">
    <source>
        <dbReference type="SAM" id="MobiDB-lite"/>
    </source>
</evidence>
<comment type="caution">
    <text evidence="3">The sequence shown here is derived from an EMBL/GenBank/DDBJ whole genome shotgun (WGS) entry which is preliminary data.</text>
</comment>
<evidence type="ECO:0000313" key="3">
    <source>
        <dbReference type="EMBL" id="MCQ1950192.1"/>
    </source>
</evidence>
<feature type="transmembrane region" description="Helical" evidence="2">
    <location>
        <begin position="178"/>
        <end position="198"/>
    </location>
</feature>
<name>A0ABT1NRF7_9MICC</name>
<dbReference type="RefSeq" id="WP_255865605.1">
    <property type="nucleotide sequence ID" value="NZ_CP104263.1"/>
</dbReference>
<feature type="transmembrane region" description="Helical" evidence="2">
    <location>
        <begin position="34"/>
        <end position="54"/>
    </location>
</feature>
<reference evidence="3 4" key="1">
    <citation type="submission" date="2022-07" db="EMBL/GenBank/DDBJ databases">
        <title>Novel species in genus Arthrobacter.</title>
        <authorList>
            <person name="Liu Y."/>
        </authorList>
    </citation>
    <scope>NUCLEOTIDE SEQUENCE [LARGE SCALE GENOMIC DNA]</scope>
    <source>
        <strain evidence="4">zg-Y859</strain>
    </source>
</reference>
<accession>A0ABT1NRF7</accession>
<feature type="region of interest" description="Disordered" evidence="1">
    <location>
        <begin position="507"/>
        <end position="533"/>
    </location>
</feature>
<feature type="transmembrane region" description="Helical" evidence="2">
    <location>
        <begin position="204"/>
        <end position="220"/>
    </location>
</feature>
<evidence type="ECO:0008006" key="5">
    <source>
        <dbReference type="Google" id="ProtNLM"/>
    </source>
</evidence>
<feature type="transmembrane region" description="Helical" evidence="2">
    <location>
        <begin position="427"/>
        <end position="448"/>
    </location>
</feature>
<evidence type="ECO:0000256" key="2">
    <source>
        <dbReference type="SAM" id="Phobius"/>
    </source>
</evidence>